<proteinExistence type="predicted"/>
<name>M3BVB2_SPHMS</name>
<dbReference type="HOGENOM" id="CLU_082451_0_0_1"/>
<evidence type="ECO:0000256" key="2">
    <source>
        <dbReference type="SAM" id="Phobius"/>
    </source>
</evidence>
<feature type="region of interest" description="Disordered" evidence="1">
    <location>
        <begin position="214"/>
        <end position="240"/>
    </location>
</feature>
<feature type="transmembrane region" description="Helical" evidence="2">
    <location>
        <begin position="35"/>
        <end position="60"/>
    </location>
</feature>
<evidence type="ECO:0008006" key="5">
    <source>
        <dbReference type="Google" id="ProtNLM"/>
    </source>
</evidence>
<dbReference type="OMA" id="FMSISHY"/>
<evidence type="ECO:0000313" key="4">
    <source>
        <dbReference type="Proteomes" id="UP000016931"/>
    </source>
</evidence>
<keyword evidence="4" id="KW-1185">Reference proteome</keyword>
<keyword evidence="2" id="KW-0472">Membrane</keyword>
<reference evidence="3 4" key="1">
    <citation type="journal article" date="2012" name="PLoS Pathog.">
        <title>Diverse lifestyles and strategies of plant pathogenesis encoded in the genomes of eighteen Dothideomycetes fungi.</title>
        <authorList>
            <person name="Ohm R.A."/>
            <person name="Feau N."/>
            <person name="Henrissat B."/>
            <person name="Schoch C.L."/>
            <person name="Horwitz B.A."/>
            <person name="Barry K.W."/>
            <person name="Condon B.J."/>
            <person name="Copeland A.C."/>
            <person name="Dhillon B."/>
            <person name="Glaser F."/>
            <person name="Hesse C.N."/>
            <person name="Kosti I."/>
            <person name="LaButti K."/>
            <person name="Lindquist E.A."/>
            <person name="Lucas S."/>
            <person name="Salamov A.A."/>
            <person name="Bradshaw R.E."/>
            <person name="Ciuffetti L."/>
            <person name="Hamelin R.C."/>
            <person name="Kema G.H.J."/>
            <person name="Lawrence C."/>
            <person name="Scott J.A."/>
            <person name="Spatafora J.W."/>
            <person name="Turgeon B.G."/>
            <person name="de Wit P.J.G.M."/>
            <person name="Zhong S."/>
            <person name="Goodwin S.B."/>
            <person name="Grigoriev I.V."/>
        </authorList>
    </citation>
    <scope>NUCLEOTIDE SEQUENCE [LARGE SCALE GENOMIC DNA]</scope>
    <source>
        <strain evidence="3 4">SO2202</strain>
    </source>
</reference>
<keyword evidence="2" id="KW-0812">Transmembrane</keyword>
<gene>
    <name evidence="3" type="ORF">SEPMUDRAFT_150244</name>
</gene>
<dbReference type="OrthoDB" id="3596006at2759"/>
<dbReference type="EMBL" id="KB456266">
    <property type="protein sequence ID" value="EMF11269.1"/>
    <property type="molecule type" value="Genomic_DNA"/>
</dbReference>
<feature type="transmembrane region" description="Helical" evidence="2">
    <location>
        <begin position="119"/>
        <end position="142"/>
    </location>
</feature>
<sequence length="240" mass="26564">MAPVIWGLDLKEIQWAKFKSSYMWNTTYHLRRTKFIVYQCALIFCVVSESLGTSALSDYVDSQKYVAALDDRVYVYNNDFVGVASFNIFAGIFVAFIFGAAFFFDLFWPERHESKSVLIAWKVCGVLSTIFYLASALALTVITANHCGYFRGPAGVNDGYGQSLLSQFSKDGGTPLCYRKNSRAVASVVFSWLGFVSVLGSCILLFFSIDHTEKGPGPKSTHARAEEDAEKSDTATTTSS</sequence>
<accession>M3BVB2</accession>
<dbReference type="Proteomes" id="UP000016931">
    <property type="component" value="Unassembled WGS sequence"/>
</dbReference>
<dbReference type="RefSeq" id="XP_016759390.1">
    <property type="nucleotide sequence ID" value="XM_016906043.1"/>
</dbReference>
<keyword evidence="2" id="KW-1133">Transmembrane helix</keyword>
<evidence type="ECO:0000256" key="1">
    <source>
        <dbReference type="SAM" id="MobiDB-lite"/>
    </source>
</evidence>
<evidence type="ECO:0000313" key="3">
    <source>
        <dbReference type="EMBL" id="EMF11269.1"/>
    </source>
</evidence>
<dbReference type="eggNOG" id="ENOG502RY6P">
    <property type="taxonomic scope" value="Eukaryota"/>
</dbReference>
<feature type="transmembrane region" description="Helical" evidence="2">
    <location>
        <begin position="189"/>
        <end position="209"/>
    </location>
</feature>
<dbReference type="AlphaFoldDB" id="M3BVB2"/>
<feature type="transmembrane region" description="Helical" evidence="2">
    <location>
        <begin position="80"/>
        <end position="107"/>
    </location>
</feature>
<organism evidence="3 4">
    <name type="scientific">Sphaerulina musiva (strain SO2202)</name>
    <name type="common">Poplar stem canker fungus</name>
    <name type="synonym">Septoria musiva</name>
    <dbReference type="NCBI Taxonomy" id="692275"/>
    <lineage>
        <taxon>Eukaryota</taxon>
        <taxon>Fungi</taxon>
        <taxon>Dikarya</taxon>
        <taxon>Ascomycota</taxon>
        <taxon>Pezizomycotina</taxon>
        <taxon>Dothideomycetes</taxon>
        <taxon>Dothideomycetidae</taxon>
        <taxon>Mycosphaerellales</taxon>
        <taxon>Mycosphaerellaceae</taxon>
        <taxon>Sphaerulina</taxon>
    </lineage>
</organism>
<protein>
    <recommendedName>
        <fullName evidence="5">MARVEL domain-containing protein</fullName>
    </recommendedName>
</protein>
<dbReference type="GeneID" id="27903180"/>